<feature type="region of interest" description="Disordered" evidence="1">
    <location>
        <begin position="1"/>
        <end position="24"/>
    </location>
</feature>
<gene>
    <name evidence="2" type="ORF">LCGC14_2435230</name>
</gene>
<dbReference type="AlphaFoldDB" id="A0A0F9EEN5"/>
<proteinExistence type="predicted"/>
<sequence>GALTILETQEKAEEKIAGQTLPPQITPEERKAMEKRFRDDFQKDAIGTLHNFNRPYMEDARLANERATKLESELATEKSFREEREMKELAAKARGTGENAKLFDEMTPKIQEELKKNKAWGGFENPPEAVFYHLLGKSTKTLARADDEGRESFVEGSSPVTEESKSDEALKKKMIQKIASTKGVSHLP</sequence>
<evidence type="ECO:0000313" key="2">
    <source>
        <dbReference type="EMBL" id="KKL22458.1"/>
    </source>
</evidence>
<reference evidence="2" key="1">
    <citation type="journal article" date="2015" name="Nature">
        <title>Complex archaea that bridge the gap between prokaryotes and eukaryotes.</title>
        <authorList>
            <person name="Spang A."/>
            <person name="Saw J.H."/>
            <person name="Jorgensen S.L."/>
            <person name="Zaremba-Niedzwiedzka K."/>
            <person name="Martijn J."/>
            <person name="Lind A.E."/>
            <person name="van Eijk R."/>
            <person name="Schleper C."/>
            <person name="Guy L."/>
            <person name="Ettema T.J."/>
        </authorList>
    </citation>
    <scope>NUCLEOTIDE SEQUENCE</scope>
</reference>
<protein>
    <submittedName>
        <fullName evidence="2">Uncharacterized protein</fullName>
    </submittedName>
</protein>
<feature type="non-terminal residue" evidence="2">
    <location>
        <position position="1"/>
    </location>
</feature>
<comment type="caution">
    <text evidence="2">The sequence shown here is derived from an EMBL/GenBank/DDBJ whole genome shotgun (WGS) entry which is preliminary data.</text>
</comment>
<accession>A0A0F9EEN5</accession>
<organism evidence="2">
    <name type="scientific">marine sediment metagenome</name>
    <dbReference type="NCBI Taxonomy" id="412755"/>
    <lineage>
        <taxon>unclassified sequences</taxon>
        <taxon>metagenomes</taxon>
        <taxon>ecological metagenomes</taxon>
    </lineage>
</organism>
<evidence type="ECO:0000256" key="1">
    <source>
        <dbReference type="SAM" id="MobiDB-lite"/>
    </source>
</evidence>
<dbReference type="EMBL" id="LAZR01037341">
    <property type="protein sequence ID" value="KKL22458.1"/>
    <property type="molecule type" value="Genomic_DNA"/>
</dbReference>
<feature type="region of interest" description="Disordered" evidence="1">
    <location>
        <begin position="145"/>
        <end position="169"/>
    </location>
</feature>
<name>A0A0F9EEN5_9ZZZZ</name>